<dbReference type="Proteomes" id="UP000245591">
    <property type="component" value="Unassembled WGS sequence"/>
</dbReference>
<dbReference type="InterPro" id="IPR005556">
    <property type="entry name" value="SUN"/>
</dbReference>
<keyword evidence="4" id="KW-1185">Reference proteome</keyword>
<dbReference type="InterPro" id="IPR053088">
    <property type="entry name" value="Beta-glucosidase/SUN-like"/>
</dbReference>
<feature type="compositionally biased region" description="Pro residues" evidence="2">
    <location>
        <begin position="1"/>
        <end position="11"/>
    </location>
</feature>
<gene>
    <name evidence="3" type="ORF">BB558_003412</name>
</gene>
<accession>A0A2U1J6D0</accession>
<dbReference type="Pfam" id="PF03856">
    <property type="entry name" value="SUN"/>
    <property type="match status" value="1"/>
</dbReference>
<sequence length="309" mass="32868">MYIPSPTPQPSPNDSQNQASLNRDIGGTASSDSPYAASQPGVVPNQPNNYNTPAGTCKFPWAATNSDNVYPVTPDQSNGGWAMSPNQLCTKGSWCPYACKPGYYAAQWDPSASLYNGQGSMNGGLYCDNNGVLQVPFPNQYFCVKSMNNTSIRNTLGKPVSACQTVYPGNEAMIIPSVAQPGSSVDLNIVPSSYWLGTSSQFYVNLADSDQNQCIWGTPDKPVGNWGPYIFGGGQAKDGNTYISLTPNPLYKEVGFNYNGVYNVKIACTAGSCNFPPTNECKCENGVCSMGSGCTVTLGPGAKAEYVLY</sequence>
<organism evidence="3 4">
    <name type="scientific">Smittium angustum</name>
    <dbReference type="NCBI Taxonomy" id="133377"/>
    <lineage>
        <taxon>Eukaryota</taxon>
        <taxon>Fungi</taxon>
        <taxon>Fungi incertae sedis</taxon>
        <taxon>Zoopagomycota</taxon>
        <taxon>Kickxellomycotina</taxon>
        <taxon>Harpellomycetes</taxon>
        <taxon>Harpellales</taxon>
        <taxon>Legeriomycetaceae</taxon>
        <taxon>Smittium</taxon>
    </lineage>
</organism>
<dbReference type="EMBL" id="MBFU01000331">
    <property type="protein sequence ID" value="PWA00523.1"/>
    <property type="molecule type" value="Genomic_DNA"/>
</dbReference>
<name>A0A2U1J6D0_SMIAN</name>
<proteinExistence type="inferred from homology"/>
<dbReference type="PANTHER" id="PTHR31654:SF0">
    <property type="entry name" value="SECRETED BETA-GLUCOSIDASE ADG3-RELATED"/>
    <property type="match status" value="1"/>
</dbReference>
<dbReference type="PANTHER" id="PTHR31654">
    <property type="entry name" value="SECRETED BETA-GLUCOSIDASE ADG3-RELATED"/>
    <property type="match status" value="1"/>
</dbReference>
<reference evidence="3 4" key="1">
    <citation type="journal article" date="2018" name="MBio">
        <title>Comparative Genomics Reveals the Core Gene Toolbox for the Fungus-Insect Symbiosis.</title>
        <authorList>
            <person name="Wang Y."/>
            <person name="Stata M."/>
            <person name="Wang W."/>
            <person name="Stajich J.E."/>
            <person name="White M.M."/>
            <person name="Moncalvo J.M."/>
        </authorList>
    </citation>
    <scope>NUCLEOTIDE SEQUENCE [LARGE SCALE GENOMIC DNA]</scope>
    <source>
        <strain evidence="3 4">AUS-126-30</strain>
    </source>
</reference>
<dbReference type="AlphaFoldDB" id="A0A2U1J6D0"/>
<evidence type="ECO:0000313" key="4">
    <source>
        <dbReference type="Proteomes" id="UP000245591"/>
    </source>
</evidence>
<evidence type="ECO:0000256" key="2">
    <source>
        <dbReference type="SAM" id="MobiDB-lite"/>
    </source>
</evidence>
<feature type="region of interest" description="Disordered" evidence="2">
    <location>
        <begin position="1"/>
        <end position="49"/>
    </location>
</feature>
<feature type="compositionally biased region" description="Polar residues" evidence="2">
    <location>
        <begin position="12"/>
        <end position="21"/>
    </location>
</feature>
<protein>
    <submittedName>
        <fullName evidence="3">Uncharacterized protein</fullName>
    </submittedName>
</protein>
<comment type="caution">
    <text evidence="3">The sequence shown here is derived from an EMBL/GenBank/DDBJ whole genome shotgun (WGS) entry which is preliminary data.</text>
</comment>
<evidence type="ECO:0000313" key="3">
    <source>
        <dbReference type="EMBL" id="PWA00523.1"/>
    </source>
</evidence>
<evidence type="ECO:0000256" key="1">
    <source>
        <dbReference type="ARBA" id="ARBA00010579"/>
    </source>
</evidence>
<comment type="similarity">
    <text evidence="1">Belongs to the SUN family.</text>
</comment>